<keyword evidence="2" id="KW-0496">Mitochondrion</keyword>
<gene>
    <name evidence="2" type="primary">orf1</name>
    <name evidence="2" type="ORF">C0989_000045</name>
</gene>
<geneLocation type="mitochondrion" evidence="2"/>
<name>A0A2R4A3T8_9AGAR</name>
<dbReference type="AlphaFoldDB" id="A0A2R4A3T8"/>
<organism evidence="2">
    <name type="scientific">Termitomyces sp. T132</name>
    <dbReference type="NCBI Taxonomy" id="2136985"/>
    <lineage>
        <taxon>Eukaryota</taxon>
        <taxon>Fungi</taxon>
        <taxon>Dikarya</taxon>
        <taxon>Basidiomycota</taxon>
        <taxon>Agaricomycotina</taxon>
        <taxon>Agaricomycetes</taxon>
        <taxon>Agaricomycetidae</taxon>
        <taxon>Agaricales</taxon>
        <taxon>Tricholomatineae</taxon>
        <taxon>Lyophyllaceae</taxon>
        <taxon>Termitomyces</taxon>
    </lineage>
</organism>
<feature type="transmembrane region" description="Helical" evidence="1">
    <location>
        <begin position="74"/>
        <end position="95"/>
    </location>
</feature>
<keyword evidence="1" id="KW-0472">Membrane</keyword>
<dbReference type="EMBL" id="MG783568">
    <property type="protein sequence ID" value="AVR57730.1"/>
    <property type="molecule type" value="Genomic_DNA"/>
</dbReference>
<evidence type="ECO:0000256" key="1">
    <source>
        <dbReference type="SAM" id="Phobius"/>
    </source>
</evidence>
<sequence>MRLLWVENAEEFQKAVDNYNANPNEYKRWISHIKKLKDSFDELKELDISEVFFSMYNKYSEYLDFLTPDKIVCLFNIILNGLMFFSFFSILSIMLSENIINKITFFFGPKIS</sequence>
<protein>
    <submittedName>
        <fullName evidence="2">Uncharacterized protein</fullName>
    </submittedName>
</protein>
<proteinExistence type="predicted"/>
<reference evidence="2" key="1">
    <citation type="submission" date="2018-01" db="EMBL/GenBank/DDBJ databases">
        <title>Comparative mitochondrial genomics of the basidiomycete Termitomyces.</title>
        <authorList>
            <person name="Nieuwenhuis M."/>
        </authorList>
    </citation>
    <scope>NUCLEOTIDE SEQUENCE</scope>
    <source>
        <strain evidence="2">T132</strain>
    </source>
</reference>
<keyword evidence="1" id="KW-1133">Transmembrane helix</keyword>
<keyword evidence="1" id="KW-0812">Transmembrane</keyword>
<accession>A0A2R4A3T8</accession>
<evidence type="ECO:0000313" key="2">
    <source>
        <dbReference type="EMBL" id="AVR57730.1"/>
    </source>
</evidence>